<dbReference type="GO" id="GO:0016853">
    <property type="term" value="F:isomerase activity"/>
    <property type="evidence" value="ECO:0007669"/>
    <property type="project" value="UniProtKB-KW"/>
</dbReference>
<dbReference type="AlphaFoldDB" id="A0A0C1MK82"/>
<dbReference type="RefSeq" id="WP_039611738.1">
    <property type="nucleotide sequence ID" value="NZ_JWIC01000010.1"/>
</dbReference>
<dbReference type="OrthoDB" id="9810929at2"/>
<keyword evidence="2" id="KW-0413">Isomerase</keyword>
<accession>A0A0C1MK82</accession>
<dbReference type="InterPro" id="IPR001347">
    <property type="entry name" value="SIS_dom"/>
</dbReference>
<dbReference type="GO" id="GO:0097367">
    <property type="term" value="F:carbohydrate derivative binding"/>
    <property type="evidence" value="ECO:0007669"/>
    <property type="project" value="InterPro"/>
</dbReference>
<evidence type="ECO:0000313" key="2">
    <source>
        <dbReference type="EMBL" id="KID54843.1"/>
    </source>
</evidence>
<dbReference type="GO" id="GO:1901135">
    <property type="term" value="P:carbohydrate derivative metabolic process"/>
    <property type="evidence" value="ECO:0007669"/>
    <property type="project" value="InterPro"/>
</dbReference>
<dbReference type="EMBL" id="JWIC01000010">
    <property type="protein sequence ID" value="KID54843.1"/>
    <property type="molecule type" value="Genomic_DNA"/>
</dbReference>
<dbReference type="Pfam" id="PF13580">
    <property type="entry name" value="SIS_2"/>
    <property type="match status" value="1"/>
</dbReference>
<dbReference type="InterPro" id="IPR050099">
    <property type="entry name" value="SIS_GmhA/DiaA_subfam"/>
</dbReference>
<protein>
    <submittedName>
        <fullName evidence="2">Phosphoheptose isomerase</fullName>
    </submittedName>
</protein>
<evidence type="ECO:0000259" key="1">
    <source>
        <dbReference type="PROSITE" id="PS51464"/>
    </source>
</evidence>
<organism evidence="2 3">
    <name type="scientific">Pseudoalteromonas luteoviolacea</name>
    <dbReference type="NCBI Taxonomy" id="43657"/>
    <lineage>
        <taxon>Bacteria</taxon>
        <taxon>Pseudomonadati</taxon>
        <taxon>Pseudomonadota</taxon>
        <taxon>Gammaproteobacteria</taxon>
        <taxon>Alteromonadales</taxon>
        <taxon>Pseudoalteromonadaceae</taxon>
        <taxon>Pseudoalteromonas</taxon>
    </lineage>
</organism>
<evidence type="ECO:0000313" key="3">
    <source>
        <dbReference type="Proteomes" id="UP000031327"/>
    </source>
</evidence>
<name>A0A0C1MK82_9GAMM</name>
<sequence length="197" mass="21361">MSVNEQIANSYLDSLERHMALFANMANYHQESVALLEACQKTLAAGGKVIWFGNGGSAADAQHLAAEFVVRYKLERGPLASIALTTDTSILTAHSNDYHFNTVFERQVQALCKPEDLVIGLTTSGTSENINLALAAANEIGAFTVALTGRQGGEVKDIAKLPIIINFDETARIQEAHMFIGHWLCEAVDLSIAEQNQ</sequence>
<reference evidence="2 3" key="1">
    <citation type="submission" date="2014-12" db="EMBL/GenBank/DDBJ databases">
        <title>Draft Genome Sequence of Pseudoalteromonas luteoviolacea HI1.</title>
        <authorList>
            <person name="Asahina A.Y."/>
            <person name="Hadfield M.G."/>
        </authorList>
    </citation>
    <scope>NUCLEOTIDE SEQUENCE [LARGE SCALE GENOMIC DNA]</scope>
    <source>
        <strain evidence="2 3">HI1</strain>
    </source>
</reference>
<feature type="domain" description="SIS" evidence="1">
    <location>
        <begin position="39"/>
        <end position="197"/>
    </location>
</feature>
<dbReference type="SUPFAM" id="SSF53697">
    <property type="entry name" value="SIS domain"/>
    <property type="match status" value="1"/>
</dbReference>
<gene>
    <name evidence="2" type="ORF">JF50_23575</name>
</gene>
<dbReference type="PROSITE" id="PS51464">
    <property type="entry name" value="SIS"/>
    <property type="match status" value="1"/>
</dbReference>
<dbReference type="CDD" id="cd05006">
    <property type="entry name" value="SIS_GmhA"/>
    <property type="match status" value="1"/>
</dbReference>
<comment type="caution">
    <text evidence="2">The sequence shown here is derived from an EMBL/GenBank/DDBJ whole genome shotgun (WGS) entry which is preliminary data.</text>
</comment>
<dbReference type="InterPro" id="IPR035461">
    <property type="entry name" value="GmhA/DiaA"/>
</dbReference>
<proteinExistence type="predicted"/>
<dbReference type="Proteomes" id="UP000031327">
    <property type="component" value="Unassembled WGS sequence"/>
</dbReference>
<dbReference type="Gene3D" id="3.40.50.10490">
    <property type="entry name" value="Glucose-6-phosphate isomerase like protein, domain 1"/>
    <property type="match status" value="1"/>
</dbReference>
<dbReference type="PANTHER" id="PTHR30390">
    <property type="entry name" value="SEDOHEPTULOSE 7-PHOSPHATE ISOMERASE / DNAA INITIATOR-ASSOCIATING FACTOR FOR REPLICATION INITIATION"/>
    <property type="match status" value="1"/>
</dbReference>
<dbReference type="InterPro" id="IPR046348">
    <property type="entry name" value="SIS_dom_sf"/>
</dbReference>
<dbReference type="PANTHER" id="PTHR30390:SF6">
    <property type="entry name" value="DNAA INITIATOR-ASSOCIATING PROTEIN DIAA"/>
    <property type="match status" value="1"/>
</dbReference>